<proteinExistence type="predicted"/>
<dbReference type="PANTHER" id="PTHR43818">
    <property type="entry name" value="BCDNA.GH03377"/>
    <property type="match status" value="1"/>
</dbReference>
<dbReference type="InterPro" id="IPR032459">
    <property type="entry name" value="Oxidoreduct_C"/>
</dbReference>
<dbReference type="InterPro" id="IPR000683">
    <property type="entry name" value="Gfo/Idh/MocA-like_OxRdtase_N"/>
</dbReference>
<protein>
    <submittedName>
        <fullName evidence="5">Oxidoreductase</fullName>
    </submittedName>
</protein>
<dbReference type="AlphaFoldDB" id="A0A4U3L9A3"/>
<evidence type="ECO:0000256" key="2">
    <source>
        <dbReference type="SAM" id="SignalP"/>
    </source>
</evidence>
<evidence type="ECO:0000313" key="6">
    <source>
        <dbReference type="Proteomes" id="UP000305848"/>
    </source>
</evidence>
<keyword evidence="1" id="KW-0560">Oxidoreductase</keyword>
<dbReference type="Gene3D" id="3.40.50.720">
    <property type="entry name" value="NAD(P)-binding Rossmann-like Domain"/>
    <property type="match status" value="1"/>
</dbReference>
<reference evidence="5 6" key="1">
    <citation type="submission" date="2019-05" db="EMBL/GenBank/DDBJ databases">
        <title>Panacibacter sp. strain 17mud1-8 Genome sequencing and assembly.</title>
        <authorList>
            <person name="Chhetri G."/>
        </authorList>
    </citation>
    <scope>NUCLEOTIDE SEQUENCE [LARGE SCALE GENOMIC DNA]</scope>
    <source>
        <strain evidence="5 6">17mud1-8</strain>
    </source>
</reference>
<dbReference type="SUPFAM" id="SSF51735">
    <property type="entry name" value="NAD(P)-binding Rossmann-fold domains"/>
    <property type="match status" value="1"/>
</dbReference>
<evidence type="ECO:0000256" key="1">
    <source>
        <dbReference type="ARBA" id="ARBA00023002"/>
    </source>
</evidence>
<dbReference type="EMBL" id="SZQL01000001">
    <property type="protein sequence ID" value="TKK71901.1"/>
    <property type="molecule type" value="Genomic_DNA"/>
</dbReference>
<dbReference type="GO" id="GO:0000166">
    <property type="term" value="F:nucleotide binding"/>
    <property type="evidence" value="ECO:0007669"/>
    <property type="project" value="InterPro"/>
</dbReference>
<feature type="signal peptide" evidence="2">
    <location>
        <begin position="1"/>
        <end position="19"/>
    </location>
</feature>
<keyword evidence="2" id="KW-0732">Signal</keyword>
<feature type="chain" id="PRO_5020721171" evidence="2">
    <location>
        <begin position="20"/>
        <end position="468"/>
    </location>
</feature>
<feature type="domain" description="Gfo/Idh/MocA-like oxidoreductase N-terminal" evidence="3">
    <location>
        <begin position="84"/>
        <end position="172"/>
    </location>
</feature>
<dbReference type="Proteomes" id="UP000305848">
    <property type="component" value="Unassembled WGS sequence"/>
</dbReference>
<evidence type="ECO:0000259" key="3">
    <source>
        <dbReference type="Pfam" id="PF01408"/>
    </source>
</evidence>
<accession>A0A4U3L9A3</accession>
<dbReference type="OrthoDB" id="9785257at2"/>
<dbReference type="InterPro" id="IPR050463">
    <property type="entry name" value="Gfo/Idh/MocA_oxidrdct_glycsds"/>
</dbReference>
<feature type="domain" description="Putative oxidoreductase C-terminal" evidence="4">
    <location>
        <begin position="186"/>
        <end position="462"/>
    </location>
</feature>
<sequence length="468" mass="52710">MQRQPFLFFFFLMIIAVCQQSCQPAANSNLKETNDSAVVKLITLDPGHFHAALVQKSMYPEIDSTVYVYAPGGAELQAHLALIKQYNERQDNPTHWNEQVYTSSDFLNKMLNEKKGNVVVLAGNNQRKTECISKVVNAGLNVLGDKPMAINSSNFAMLENAFRTAAKNGVLLYDIMTERSEITNILQKELAHTPAVFGTLAAGTQNNPAVVIESVHYFYKYVSGNVLTRPDWFFDPGQQGEAIADVGTHLIDLVQWSLFPDTAIDYKKDIVIKAARIWPTPVTLLQFAAVTKETAFPSFLQPYVTHDTVLQTHANGEINYTLKGVPVKLTARWNYQAPEGSGDTHYCLLKGTKANLEIRQGKEENYKPTLYIIQKSSGSGYENEVQDAVKQLSTKYPGISLQKNKQGWLVIIPEKYKVGHEAHFAQVMQRYLQYFKERKLPDWEVPDMIAKYYTSTKALEIATKKAHN</sequence>
<keyword evidence="6" id="KW-1185">Reference proteome</keyword>
<dbReference type="Gene3D" id="3.30.360.10">
    <property type="entry name" value="Dihydrodipicolinate Reductase, domain 2"/>
    <property type="match status" value="1"/>
</dbReference>
<dbReference type="InterPro" id="IPR036291">
    <property type="entry name" value="NAD(P)-bd_dom_sf"/>
</dbReference>
<dbReference type="RefSeq" id="WP_137260141.1">
    <property type="nucleotide sequence ID" value="NZ_SZQL01000001.1"/>
</dbReference>
<evidence type="ECO:0000259" key="4">
    <source>
        <dbReference type="Pfam" id="PF16490"/>
    </source>
</evidence>
<comment type="caution">
    <text evidence="5">The sequence shown here is derived from an EMBL/GenBank/DDBJ whole genome shotgun (WGS) entry which is preliminary data.</text>
</comment>
<evidence type="ECO:0000313" key="5">
    <source>
        <dbReference type="EMBL" id="TKK71901.1"/>
    </source>
</evidence>
<name>A0A4U3L9A3_9BACT</name>
<dbReference type="Pfam" id="PF01408">
    <property type="entry name" value="GFO_IDH_MocA"/>
    <property type="match status" value="1"/>
</dbReference>
<gene>
    <name evidence="5" type="ORF">FC093_02475</name>
</gene>
<dbReference type="Pfam" id="PF16490">
    <property type="entry name" value="Oxidoreduct_C"/>
    <property type="match status" value="1"/>
</dbReference>
<dbReference type="PANTHER" id="PTHR43818:SF11">
    <property type="entry name" value="BCDNA.GH03377"/>
    <property type="match status" value="1"/>
</dbReference>
<organism evidence="5 6">
    <name type="scientific">Ilyomonas limi</name>
    <dbReference type="NCBI Taxonomy" id="2575867"/>
    <lineage>
        <taxon>Bacteria</taxon>
        <taxon>Pseudomonadati</taxon>
        <taxon>Bacteroidota</taxon>
        <taxon>Chitinophagia</taxon>
        <taxon>Chitinophagales</taxon>
        <taxon>Chitinophagaceae</taxon>
        <taxon>Ilyomonas</taxon>
    </lineage>
</organism>
<dbReference type="GO" id="GO:0016491">
    <property type="term" value="F:oxidoreductase activity"/>
    <property type="evidence" value="ECO:0007669"/>
    <property type="project" value="UniProtKB-KW"/>
</dbReference>